<comment type="caution">
    <text evidence="2">The sequence shown here is derived from an EMBL/GenBank/DDBJ whole genome shotgun (WGS) entry which is preliminary data.</text>
</comment>
<evidence type="ECO:0008006" key="4">
    <source>
        <dbReference type="Google" id="ProtNLM"/>
    </source>
</evidence>
<evidence type="ECO:0000313" key="3">
    <source>
        <dbReference type="Proteomes" id="UP001057702"/>
    </source>
</evidence>
<dbReference type="Proteomes" id="UP001057702">
    <property type="component" value="Unassembled WGS sequence"/>
</dbReference>
<reference evidence="2" key="1">
    <citation type="submission" date="2022-06" db="EMBL/GenBank/DDBJ databases">
        <title>Draft genome sequence of Streptomyces sp. RB6PN25 isolated from peat swamp forest in Thailand.</title>
        <authorList>
            <person name="Duangmal K."/>
            <person name="Klaysubun C."/>
        </authorList>
    </citation>
    <scope>NUCLEOTIDE SEQUENCE</scope>
    <source>
        <strain evidence="2">RB6PN25</strain>
    </source>
</reference>
<accession>A0ABT1Q869</accession>
<gene>
    <name evidence="2" type="ORF">NGB36_31585</name>
</gene>
<keyword evidence="3" id="KW-1185">Reference proteome</keyword>
<feature type="region of interest" description="Disordered" evidence="1">
    <location>
        <begin position="1"/>
        <end position="27"/>
    </location>
</feature>
<dbReference type="EMBL" id="JANFNG010000048">
    <property type="protein sequence ID" value="MCQ4084982.1"/>
    <property type="molecule type" value="Genomic_DNA"/>
</dbReference>
<name>A0ABT1Q869_9ACTN</name>
<proteinExistence type="predicted"/>
<evidence type="ECO:0000313" key="2">
    <source>
        <dbReference type="EMBL" id="MCQ4084982.1"/>
    </source>
</evidence>
<protein>
    <recommendedName>
        <fullName evidence="4">DUF2934 domain-containing protein</fullName>
    </recommendedName>
</protein>
<sequence>MTATTQTQVIWRPAPAGPPPSAAPTPDTPIYTALVRYWRDEGRCLPGERDDEWAQLMSRPAWPADWASGKRVPAARRSLSVR</sequence>
<organism evidence="2 3">
    <name type="scientific">Streptomyces humicola</name>
    <dbReference type="NCBI Taxonomy" id="2953240"/>
    <lineage>
        <taxon>Bacteria</taxon>
        <taxon>Bacillati</taxon>
        <taxon>Actinomycetota</taxon>
        <taxon>Actinomycetes</taxon>
        <taxon>Kitasatosporales</taxon>
        <taxon>Streptomycetaceae</taxon>
        <taxon>Streptomyces</taxon>
    </lineage>
</organism>
<evidence type="ECO:0000256" key="1">
    <source>
        <dbReference type="SAM" id="MobiDB-lite"/>
    </source>
</evidence>
<dbReference type="RefSeq" id="WP_255924073.1">
    <property type="nucleotide sequence ID" value="NZ_JANFNG010000048.1"/>
</dbReference>
<feature type="compositionally biased region" description="Pro residues" evidence="1">
    <location>
        <begin position="15"/>
        <end position="27"/>
    </location>
</feature>